<dbReference type="PANTHER" id="PTHR30012">
    <property type="entry name" value="GENERAL SECRETION PATHWAY PROTEIN"/>
    <property type="match status" value="1"/>
</dbReference>
<dbReference type="AlphaFoldDB" id="A0A1F4U0V2"/>
<gene>
    <name evidence="9" type="ORF">A3K42_00725</name>
</gene>
<dbReference type="PRINTS" id="PR00812">
    <property type="entry name" value="BCTERIALGSPF"/>
</dbReference>
<evidence type="ECO:0000256" key="7">
    <source>
        <dbReference type="SAM" id="Phobius"/>
    </source>
</evidence>
<dbReference type="InterPro" id="IPR003004">
    <property type="entry name" value="GspF/PilC"/>
</dbReference>
<evidence type="ECO:0000313" key="9">
    <source>
        <dbReference type="EMBL" id="OGC38511.1"/>
    </source>
</evidence>
<reference evidence="9 10" key="1">
    <citation type="journal article" date="2016" name="Nat. Commun.">
        <title>Thousands of microbial genomes shed light on interconnected biogeochemical processes in an aquifer system.</title>
        <authorList>
            <person name="Anantharaman K."/>
            <person name="Brown C.T."/>
            <person name="Hug L.A."/>
            <person name="Sharon I."/>
            <person name="Castelle C.J."/>
            <person name="Probst A.J."/>
            <person name="Thomas B.C."/>
            <person name="Singh A."/>
            <person name="Wilkins M.J."/>
            <person name="Karaoz U."/>
            <person name="Brodie E.L."/>
            <person name="Williams K.H."/>
            <person name="Hubbard S.S."/>
            <person name="Banfield J.F."/>
        </authorList>
    </citation>
    <scope>NUCLEOTIDE SEQUENCE [LARGE SCALE GENOMIC DNA]</scope>
</reference>
<dbReference type="InterPro" id="IPR042094">
    <property type="entry name" value="T2SS_GspF_sf"/>
</dbReference>
<comment type="subcellular location">
    <subcellularLocation>
        <location evidence="1">Cell membrane</location>
        <topology evidence="1">Multi-pass membrane protein</topology>
    </subcellularLocation>
</comment>
<feature type="non-terminal residue" evidence="9">
    <location>
        <position position="1"/>
    </location>
</feature>
<dbReference type="GO" id="GO:0005886">
    <property type="term" value="C:plasma membrane"/>
    <property type="evidence" value="ECO:0007669"/>
    <property type="project" value="UniProtKB-SubCell"/>
</dbReference>
<name>A0A1F4U0V2_UNCKA</name>
<evidence type="ECO:0000256" key="1">
    <source>
        <dbReference type="ARBA" id="ARBA00004651"/>
    </source>
</evidence>
<keyword evidence="5 7" id="KW-1133">Transmembrane helix</keyword>
<keyword evidence="4 7" id="KW-0812">Transmembrane</keyword>
<organism evidence="9 10">
    <name type="scientific">candidate division WWE3 bacterium RBG_13_37_7</name>
    <dbReference type="NCBI Taxonomy" id="1802609"/>
    <lineage>
        <taxon>Bacteria</taxon>
        <taxon>Katanobacteria</taxon>
    </lineage>
</organism>
<feature type="transmembrane region" description="Helical" evidence="7">
    <location>
        <begin position="272"/>
        <end position="293"/>
    </location>
</feature>
<evidence type="ECO:0000256" key="2">
    <source>
        <dbReference type="ARBA" id="ARBA00005745"/>
    </source>
</evidence>
<proteinExistence type="inferred from homology"/>
<comment type="caution">
    <text evidence="9">The sequence shown here is derived from an EMBL/GenBank/DDBJ whole genome shotgun (WGS) entry which is preliminary data.</text>
</comment>
<feature type="domain" description="Type II secretion system protein GspF" evidence="8">
    <location>
        <begin position="169"/>
        <end position="291"/>
    </location>
</feature>
<evidence type="ECO:0000256" key="3">
    <source>
        <dbReference type="ARBA" id="ARBA00022475"/>
    </source>
</evidence>
<feature type="transmembrane region" description="Helical" evidence="7">
    <location>
        <begin position="66"/>
        <end position="88"/>
    </location>
</feature>
<evidence type="ECO:0000256" key="4">
    <source>
        <dbReference type="ARBA" id="ARBA00022692"/>
    </source>
</evidence>
<evidence type="ECO:0000256" key="6">
    <source>
        <dbReference type="ARBA" id="ARBA00023136"/>
    </source>
</evidence>
<sequence length="299" mass="32663">YDVLKSVEGGSSLSAALSRHPEAFSVTYQALVGAGESSGSLDIILNRLANQMEEERELNAKFTGALIYPAIVLIAMVAVFFILMIFVIPKLADMYANLNVQLPFITQVMIAVSNFMVRNVFLMVLILAGSVIGVRYFLKSEYGKSVLSELMFTLPVFGRISKLKELNQFTSTLSLLLSSAVPIVQSLNITSEVMTSHAFKNAAKEAAFQVEKGFELSEYFKGNPIFPALVSQMASVGQETGKMDEVLEKISHYFKSEVDHLVNGLSAALEPVILIVLGTMVGFLIISIITPIYKITSAI</sequence>
<evidence type="ECO:0000259" key="8">
    <source>
        <dbReference type="Pfam" id="PF00482"/>
    </source>
</evidence>
<feature type="domain" description="Type II secretion system protein GspF" evidence="8">
    <location>
        <begin position="3"/>
        <end position="89"/>
    </location>
</feature>
<protein>
    <recommendedName>
        <fullName evidence="8">Type II secretion system protein GspF domain-containing protein</fullName>
    </recommendedName>
</protein>
<keyword evidence="6 7" id="KW-0472">Membrane</keyword>
<evidence type="ECO:0000256" key="5">
    <source>
        <dbReference type="ARBA" id="ARBA00022989"/>
    </source>
</evidence>
<dbReference type="Proteomes" id="UP000178270">
    <property type="component" value="Unassembled WGS sequence"/>
</dbReference>
<keyword evidence="3" id="KW-1003">Cell membrane</keyword>
<dbReference type="Pfam" id="PF00482">
    <property type="entry name" value="T2SSF"/>
    <property type="match status" value="2"/>
</dbReference>
<comment type="similarity">
    <text evidence="2">Belongs to the GSP F family.</text>
</comment>
<dbReference type="InterPro" id="IPR018076">
    <property type="entry name" value="T2SS_GspF_dom"/>
</dbReference>
<accession>A0A1F4U0V2</accession>
<dbReference type="EMBL" id="MEUS01000027">
    <property type="protein sequence ID" value="OGC38511.1"/>
    <property type="molecule type" value="Genomic_DNA"/>
</dbReference>
<dbReference type="PANTHER" id="PTHR30012:SF0">
    <property type="entry name" value="TYPE II SECRETION SYSTEM PROTEIN F-RELATED"/>
    <property type="match status" value="1"/>
</dbReference>
<dbReference type="Gene3D" id="1.20.81.30">
    <property type="entry name" value="Type II secretion system (T2SS), domain F"/>
    <property type="match status" value="2"/>
</dbReference>
<evidence type="ECO:0000313" key="10">
    <source>
        <dbReference type="Proteomes" id="UP000178270"/>
    </source>
</evidence>
<feature type="transmembrane region" description="Helical" evidence="7">
    <location>
        <begin position="120"/>
        <end position="138"/>
    </location>
</feature>